<feature type="compositionally biased region" description="Acidic residues" evidence="1">
    <location>
        <begin position="44"/>
        <end position="59"/>
    </location>
</feature>
<sequence>MVQIRVKFGDPDYELTLIKWYDELESDEGEKAPEDLVQHNDSTSEIDMDEGNEEEDCEDSVGVLLIDHPNDKDNNEGNDDEQDQSTSNKNSSL</sequence>
<accession>A0ABD2NK39</accession>
<reference evidence="2 3" key="1">
    <citation type="journal article" date="2021" name="BMC Biol.">
        <title>Horizontally acquired antibacterial genes associated with adaptive radiation of ladybird beetles.</title>
        <authorList>
            <person name="Li H.S."/>
            <person name="Tang X.F."/>
            <person name="Huang Y.H."/>
            <person name="Xu Z.Y."/>
            <person name="Chen M.L."/>
            <person name="Du X.Y."/>
            <person name="Qiu B.Y."/>
            <person name="Chen P.T."/>
            <person name="Zhang W."/>
            <person name="Slipinski A."/>
            <person name="Escalona H.E."/>
            <person name="Waterhouse R.M."/>
            <person name="Zwick A."/>
            <person name="Pang H."/>
        </authorList>
    </citation>
    <scope>NUCLEOTIDE SEQUENCE [LARGE SCALE GENOMIC DNA]</scope>
    <source>
        <strain evidence="2">SYSU2018</strain>
    </source>
</reference>
<protein>
    <submittedName>
        <fullName evidence="2">Uncharacterized protein</fullName>
    </submittedName>
</protein>
<feature type="compositionally biased region" description="Basic and acidic residues" evidence="1">
    <location>
        <begin position="29"/>
        <end position="38"/>
    </location>
</feature>
<organism evidence="2 3">
    <name type="scientific">Cryptolaemus montrouzieri</name>
    <dbReference type="NCBI Taxonomy" id="559131"/>
    <lineage>
        <taxon>Eukaryota</taxon>
        <taxon>Metazoa</taxon>
        <taxon>Ecdysozoa</taxon>
        <taxon>Arthropoda</taxon>
        <taxon>Hexapoda</taxon>
        <taxon>Insecta</taxon>
        <taxon>Pterygota</taxon>
        <taxon>Neoptera</taxon>
        <taxon>Endopterygota</taxon>
        <taxon>Coleoptera</taxon>
        <taxon>Polyphaga</taxon>
        <taxon>Cucujiformia</taxon>
        <taxon>Coccinelloidea</taxon>
        <taxon>Coccinellidae</taxon>
        <taxon>Scymninae</taxon>
        <taxon>Scymnini</taxon>
        <taxon>Cryptolaemus</taxon>
    </lineage>
</organism>
<feature type="region of interest" description="Disordered" evidence="1">
    <location>
        <begin position="26"/>
        <end position="93"/>
    </location>
</feature>
<dbReference type="Proteomes" id="UP001516400">
    <property type="component" value="Unassembled WGS sequence"/>
</dbReference>
<evidence type="ECO:0000313" key="3">
    <source>
        <dbReference type="Proteomes" id="UP001516400"/>
    </source>
</evidence>
<comment type="caution">
    <text evidence="2">The sequence shown here is derived from an EMBL/GenBank/DDBJ whole genome shotgun (WGS) entry which is preliminary data.</text>
</comment>
<keyword evidence="3" id="KW-1185">Reference proteome</keyword>
<dbReference type="EMBL" id="JABFTP020000124">
    <property type="protein sequence ID" value="KAL3279067.1"/>
    <property type="molecule type" value="Genomic_DNA"/>
</dbReference>
<dbReference type="AlphaFoldDB" id="A0ABD2NK39"/>
<name>A0ABD2NK39_9CUCU</name>
<evidence type="ECO:0000256" key="1">
    <source>
        <dbReference type="SAM" id="MobiDB-lite"/>
    </source>
</evidence>
<evidence type="ECO:0000313" key="2">
    <source>
        <dbReference type="EMBL" id="KAL3279067.1"/>
    </source>
</evidence>
<gene>
    <name evidence="2" type="ORF">HHI36_016581</name>
</gene>
<proteinExistence type="predicted"/>